<dbReference type="EMBL" id="LR798282">
    <property type="protein sequence ID" value="CAB5220341.1"/>
    <property type="molecule type" value="Genomic_DNA"/>
</dbReference>
<proteinExistence type="predicted"/>
<accession>A0A6J7WQL9</accession>
<feature type="coiled-coil region" evidence="1">
    <location>
        <begin position="17"/>
        <end position="44"/>
    </location>
</feature>
<organism evidence="2">
    <name type="scientific">uncultured Caudovirales phage</name>
    <dbReference type="NCBI Taxonomy" id="2100421"/>
    <lineage>
        <taxon>Viruses</taxon>
        <taxon>Duplodnaviria</taxon>
        <taxon>Heunggongvirae</taxon>
        <taxon>Uroviricota</taxon>
        <taxon>Caudoviricetes</taxon>
        <taxon>Peduoviridae</taxon>
        <taxon>Maltschvirus</taxon>
        <taxon>Maltschvirus maltsch</taxon>
    </lineage>
</organism>
<sequence length="134" mass="15575">MSDIWSEDQEVSSKSLVALSAQRYNQIENEIKKLKVEQEGIENQLISLFPQEFGSHEKVVDNVRIQLEIGERYEWDTQILEQIFATSDALPDYVKKRLSVDKRTYARLNDEMQRALLPALTRKLGSHKLTVTHD</sequence>
<protein>
    <submittedName>
        <fullName evidence="2">Uncharacterized protein</fullName>
    </submittedName>
</protein>
<name>A0A6J7WQL9_9CAUD</name>
<evidence type="ECO:0000313" key="2">
    <source>
        <dbReference type="EMBL" id="CAB5220341.1"/>
    </source>
</evidence>
<evidence type="ECO:0000256" key="1">
    <source>
        <dbReference type="SAM" id="Coils"/>
    </source>
</evidence>
<keyword evidence="1" id="KW-0175">Coiled coil</keyword>
<gene>
    <name evidence="2" type="ORF">UFOVP235_42</name>
</gene>
<reference evidence="2" key="1">
    <citation type="submission" date="2020-05" db="EMBL/GenBank/DDBJ databases">
        <authorList>
            <person name="Chiriac C."/>
            <person name="Salcher M."/>
            <person name="Ghai R."/>
            <person name="Kavagutti S V."/>
        </authorList>
    </citation>
    <scope>NUCLEOTIDE SEQUENCE</scope>
</reference>